<dbReference type="EMBL" id="MFAV01000046">
    <property type="protein sequence ID" value="OGD85739.1"/>
    <property type="molecule type" value="Genomic_DNA"/>
</dbReference>
<dbReference type="GO" id="GO:0005829">
    <property type="term" value="C:cytosol"/>
    <property type="evidence" value="ECO:0007669"/>
    <property type="project" value="TreeGrafter"/>
</dbReference>
<dbReference type="NCBIfam" id="TIGR00500">
    <property type="entry name" value="met_pdase_I"/>
    <property type="match status" value="1"/>
</dbReference>
<evidence type="ECO:0000256" key="5">
    <source>
        <dbReference type="ARBA" id="ARBA00022801"/>
    </source>
</evidence>
<feature type="binding site" evidence="6">
    <location>
        <position position="65"/>
    </location>
    <ligand>
        <name>substrate</name>
    </ligand>
</feature>
<sequence length="238" mass="26082">MKECGQMAAYVMEKILSNIEAGLSKRQLDIRGREEIKKLGAKPSFMMVPGYRWATCITVNDEVVHGVPNEDRLKEGDLVSVDLGVFWQGFHTDMARTIAVGNLSVEKKDFLETGRIALERAIKACRAGATVNDISCAIQGAIESKGYKVVRALTGHGIGRNLHEEPQVPGFHQKDKGVVLKEGMTLAIEVIYAMGKSEVCYKGEDGWTIRTRDSSLAGLFEDTVAVVKDGPIVLTRSN</sequence>
<dbReference type="GO" id="GO:0046872">
    <property type="term" value="F:metal ion binding"/>
    <property type="evidence" value="ECO:0007669"/>
    <property type="project" value="UniProtKB-UniRule"/>
</dbReference>
<dbReference type="GO" id="GO:0070006">
    <property type="term" value="F:metalloaminopeptidase activity"/>
    <property type="evidence" value="ECO:0007669"/>
    <property type="project" value="UniProtKB-UniRule"/>
</dbReference>
<gene>
    <name evidence="6" type="primary">map</name>
    <name evidence="9" type="ORF">A2Z23_01560</name>
</gene>
<reference evidence="9 10" key="1">
    <citation type="journal article" date="2016" name="Nat. Commun.">
        <title>Thousands of microbial genomes shed light on interconnected biogeochemical processes in an aquifer system.</title>
        <authorList>
            <person name="Anantharaman K."/>
            <person name="Brown C.T."/>
            <person name="Hug L.A."/>
            <person name="Sharon I."/>
            <person name="Castelle C.J."/>
            <person name="Probst A.J."/>
            <person name="Thomas B.C."/>
            <person name="Singh A."/>
            <person name="Wilkins M.J."/>
            <person name="Karaoz U."/>
            <person name="Brodie E.L."/>
            <person name="Williams K.H."/>
            <person name="Hubbard S.S."/>
            <person name="Banfield J.F."/>
        </authorList>
    </citation>
    <scope>NUCLEOTIDE SEQUENCE [LARGE SCALE GENOMIC DNA]</scope>
</reference>
<protein>
    <recommendedName>
        <fullName evidence="6 7">Methionine aminopeptidase</fullName>
        <shortName evidence="6">MAP</shortName>
        <shortName evidence="6">MetAP</shortName>
        <ecNumber evidence="6 7">3.4.11.18</ecNumber>
    </recommendedName>
    <alternativeName>
        <fullName evidence="6">Peptidase M</fullName>
    </alternativeName>
</protein>
<keyword evidence="3 6" id="KW-0645">Protease</keyword>
<dbReference type="GO" id="GO:0006508">
    <property type="term" value="P:proteolysis"/>
    <property type="evidence" value="ECO:0007669"/>
    <property type="project" value="UniProtKB-KW"/>
</dbReference>
<comment type="catalytic activity">
    <reaction evidence="6 7">
        <text>Release of N-terminal amino acids, preferentially methionine, from peptides and arylamides.</text>
        <dbReference type="EC" id="3.4.11.18"/>
    </reaction>
</comment>
<evidence type="ECO:0000256" key="4">
    <source>
        <dbReference type="ARBA" id="ARBA00022723"/>
    </source>
</evidence>
<keyword evidence="4 6" id="KW-0479">Metal-binding</keyword>
<dbReference type="InterPro" id="IPR001714">
    <property type="entry name" value="Pept_M24_MAP"/>
</dbReference>
<evidence type="ECO:0000256" key="7">
    <source>
        <dbReference type="RuleBase" id="RU003653"/>
    </source>
</evidence>
<feature type="binding site" evidence="6">
    <location>
        <position position="163"/>
    </location>
    <ligand>
        <name>substrate</name>
    </ligand>
</feature>
<comment type="cofactor">
    <cofactor evidence="6">
        <name>Co(2+)</name>
        <dbReference type="ChEBI" id="CHEBI:48828"/>
    </cofactor>
    <cofactor evidence="6">
        <name>Zn(2+)</name>
        <dbReference type="ChEBI" id="CHEBI:29105"/>
    </cofactor>
    <cofactor evidence="6">
        <name>Mn(2+)</name>
        <dbReference type="ChEBI" id="CHEBI:29035"/>
    </cofactor>
    <cofactor evidence="6">
        <name>Fe(2+)</name>
        <dbReference type="ChEBI" id="CHEBI:29033"/>
    </cofactor>
    <text evidence="6">Binds 2 divalent metal cations per subunit. Has a high-affinity and a low affinity metal-binding site. The true nature of the physiological cofactor is under debate. The enzyme is active with cobalt, zinc, manganese or divalent iron ions. Most likely, methionine aminopeptidases function as mononuclear Fe(2+)-metalloproteases under physiological conditions, and the catalytically relevant metal-binding site has been assigned to the histidine-containing high-affinity site.</text>
</comment>
<feature type="binding site" evidence="6">
    <location>
        <position position="82"/>
    </location>
    <ligand>
        <name>a divalent metal cation</name>
        <dbReference type="ChEBI" id="CHEBI:60240"/>
        <label>1</label>
    </ligand>
</feature>
<feature type="binding site" evidence="6">
    <location>
        <position position="156"/>
    </location>
    <ligand>
        <name>a divalent metal cation</name>
        <dbReference type="ChEBI" id="CHEBI:60240"/>
        <label>2</label>
        <note>catalytic</note>
    </ligand>
</feature>
<feature type="binding site" evidence="6">
    <location>
        <position position="189"/>
    </location>
    <ligand>
        <name>a divalent metal cation</name>
        <dbReference type="ChEBI" id="CHEBI:60240"/>
        <label>2</label>
        <note>catalytic</note>
    </ligand>
</feature>
<feature type="binding site" evidence="6">
    <location>
        <position position="221"/>
    </location>
    <ligand>
        <name>a divalent metal cation</name>
        <dbReference type="ChEBI" id="CHEBI:60240"/>
        <label>1</label>
    </ligand>
</feature>
<dbReference type="InterPro" id="IPR036005">
    <property type="entry name" value="Creatinase/aminopeptidase-like"/>
</dbReference>
<comment type="subunit">
    <text evidence="6">Monomer.</text>
</comment>
<dbReference type="AlphaFoldDB" id="A0A1F5G1L2"/>
<dbReference type="PRINTS" id="PR00599">
    <property type="entry name" value="MAPEPTIDASE"/>
</dbReference>
<evidence type="ECO:0000256" key="1">
    <source>
        <dbReference type="ARBA" id="ARBA00002521"/>
    </source>
</evidence>
<comment type="function">
    <text evidence="1 6">Removes the N-terminal methionine from nascent proteins. The N-terminal methionine is often cleaved when the second residue in the primary sequence is small and uncharged (Met-Ala-, Cys, Gly, Pro, Ser, Thr, or Val). Requires deformylation of the N(alpha)-formylated initiator methionine before it can be hydrolyzed.</text>
</comment>
<dbReference type="PANTHER" id="PTHR43330:SF27">
    <property type="entry name" value="METHIONINE AMINOPEPTIDASE"/>
    <property type="match status" value="1"/>
</dbReference>
<comment type="caution">
    <text evidence="9">The sequence shown here is derived from an EMBL/GenBank/DDBJ whole genome shotgun (WGS) entry which is preliminary data.</text>
</comment>
<evidence type="ECO:0000259" key="8">
    <source>
        <dbReference type="Pfam" id="PF00557"/>
    </source>
</evidence>
<evidence type="ECO:0000313" key="10">
    <source>
        <dbReference type="Proteomes" id="UP000176628"/>
    </source>
</evidence>
<dbReference type="InterPro" id="IPR000994">
    <property type="entry name" value="Pept_M24"/>
</dbReference>
<feature type="binding site" evidence="6">
    <location>
        <position position="221"/>
    </location>
    <ligand>
        <name>a divalent metal cation</name>
        <dbReference type="ChEBI" id="CHEBI:60240"/>
        <label>2</label>
        <note>catalytic</note>
    </ligand>
</feature>
<evidence type="ECO:0000256" key="3">
    <source>
        <dbReference type="ARBA" id="ARBA00022670"/>
    </source>
</evidence>
<dbReference type="Pfam" id="PF00557">
    <property type="entry name" value="Peptidase_M24"/>
    <property type="match status" value="1"/>
</dbReference>
<evidence type="ECO:0000256" key="6">
    <source>
        <dbReference type="HAMAP-Rule" id="MF_01974"/>
    </source>
</evidence>
<comment type="similarity">
    <text evidence="6">Belongs to the peptidase M24A family. Methionine aminopeptidase type 1 subfamily.</text>
</comment>
<name>A0A1F5G1L2_9BACT</name>
<keyword evidence="2 6" id="KW-0031">Aminopeptidase</keyword>
<dbReference type="Gene3D" id="3.90.230.10">
    <property type="entry name" value="Creatinase/methionine aminopeptidase superfamily"/>
    <property type="match status" value="1"/>
</dbReference>
<evidence type="ECO:0000313" key="9">
    <source>
        <dbReference type="EMBL" id="OGD85739.1"/>
    </source>
</evidence>
<organism evidence="9 10">
    <name type="scientific">Candidatus Curtissbacteria bacterium RBG_16_39_7</name>
    <dbReference type="NCBI Taxonomy" id="1797707"/>
    <lineage>
        <taxon>Bacteria</taxon>
        <taxon>Candidatus Curtissiibacteriota</taxon>
    </lineage>
</organism>
<accession>A0A1F5G1L2</accession>
<dbReference type="GO" id="GO:0004239">
    <property type="term" value="F:initiator methionyl aminopeptidase activity"/>
    <property type="evidence" value="ECO:0007669"/>
    <property type="project" value="UniProtKB-UniRule"/>
</dbReference>
<dbReference type="HAMAP" id="MF_01974">
    <property type="entry name" value="MetAP_1"/>
    <property type="match status" value="1"/>
</dbReference>
<dbReference type="EC" id="3.4.11.18" evidence="6 7"/>
<dbReference type="PANTHER" id="PTHR43330">
    <property type="entry name" value="METHIONINE AMINOPEPTIDASE"/>
    <property type="match status" value="1"/>
</dbReference>
<dbReference type="Proteomes" id="UP000176628">
    <property type="component" value="Unassembled WGS sequence"/>
</dbReference>
<dbReference type="SUPFAM" id="SSF55920">
    <property type="entry name" value="Creatinase/aminopeptidase"/>
    <property type="match status" value="1"/>
</dbReference>
<feature type="domain" description="Peptidase M24" evidence="8">
    <location>
        <begin position="1"/>
        <end position="215"/>
    </location>
</feature>
<feature type="binding site" evidence="6">
    <location>
        <position position="93"/>
    </location>
    <ligand>
        <name>a divalent metal cation</name>
        <dbReference type="ChEBI" id="CHEBI:60240"/>
        <label>2</label>
        <note>catalytic</note>
    </ligand>
</feature>
<dbReference type="InterPro" id="IPR002467">
    <property type="entry name" value="Pept_M24A_MAP1"/>
</dbReference>
<proteinExistence type="inferred from homology"/>
<keyword evidence="5 6" id="KW-0378">Hydrolase</keyword>
<feature type="binding site" evidence="6">
    <location>
        <position position="93"/>
    </location>
    <ligand>
        <name>a divalent metal cation</name>
        <dbReference type="ChEBI" id="CHEBI:60240"/>
        <label>1</label>
    </ligand>
</feature>
<evidence type="ECO:0000256" key="2">
    <source>
        <dbReference type="ARBA" id="ARBA00022438"/>
    </source>
</evidence>